<dbReference type="InterPro" id="IPR006164">
    <property type="entry name" value="DNA_bd_Ku70/Ku80"/>
</dbReference>
<dbReference type="PANTHER" id="PTHR41251:SF1">
    <property type="entry name" value="NON-HOMOLOGOUS END JOINING PROTEIN KU"/>
    <property type="match status" value="1"/>
</dbReference>
<feature type="compositionally biased region" description="Low complexity" evidence="2">
    <location>
        <begin position="317"/>
        <end position="330"/>
    </location>
</feature>
<evidence type="ECO:0000313" key="5">
    <source>
        <dbReference type="Proteomes" id="UP001453229"/>
    </source>
</evidence>
<feature type="domain" description="Ku" evidence="3">
    <location>
        <begin position="77"/>
        <end position="211"/>
    </location>
</feature>
<dbReference type="Proteomes" id="UP001453229">
    <property type="component" value="Chromosome"/>
</dbReference>
<proteinExistence type="predicted"/>
<dbReference type="SUPFAM" id="SSF100939">
    <property type="entry name" value="SPOC domain-like"/>
    <property type="match status" value="1"/>
</dbReference>
<reference evidence="4 5" key="1">
    <citation type="submission" date="2024-04" db="EMBL/GenBank/DDBJ databases">
        <title>Salinicola lusitanus LLJ914,a marine bacterium isolated from the Okinawa Trough.</title>
        <authorList>
            <person name="Li J."/>
        </authorList>
    </citation>
    <scope>NUCLEOTIDE SEQUENCE [LARGE SCALE GENOMIC DNA]</scope>
    <source>
        <strain evidence="4 5">LLJ914</strain>
    </source>
</reference>
<feature type="region of interest" description="Disordered" evidence="2">
    <location>
        <begin position="250"/>
        <end position="360"/>
    </location>
</feature>
<dbReference type="InterPro" id="IPR016194">
    <property type="entry name" value="SPOC-like_C_dom_sf"/>
</dbReference>
<feature type="compositionally biased region" description="Acidic residues" evidence="2">
    <location>
        <begin position="274"/>
        <end position="283"/>
    </location>
</feature>
<feature type="region of interest" description="Disordered" evidence="2">
    <location>
        <begin position="1"/>
        <end position="27"/>
    </location>
</feature>
<gene>
    <name evidence="4" type="ORF">AAGT95_03160</name>
</gene>
<dbReference type="EMBL" id="CP151919">
    <property type="protein sequence ID" value="XAD54993.1"/>
    <property type="molecule type" value="Genomic_DNA"/>
</dbReference>
<dbReference type="InterPro" id="IPR009187">
    <property type="entry name" value="Prok_Ku"/>
</dbReference>
<sequence length="388" mass="42834">MPKSGAKTSKASNSDKPHHHGEGFRGPRPFWSGTIAFGLVNLPVGLYPAQHSRDVTLKEVDDKGRPLSRRFFSETGRKPLKSSELARGVEVGEDRYVVVEDQEIEDAALEHRREITLSRFVPLDELDPLYFRRAYFLVPDSRAASGDGALKPYRLLAAAMESANRAGIATLVMRGREVLVAIVAENGILRAEALRFHDELRTPQGIGLAPPGEPDAKRERRIRQAMDKLDARHFDPDQLIDPHIEALKKRVRQKRRRHQDVAPIEATRSREAGQGDESEEGAEVIDLMQVLKRSLKRGRVEPTPKGGKGKGKEKGEGASTRKSSSSARSSNQGAQPSDRGSAAGKSRKAPAEGELARLSRETLYRLAQQRDIAGRSGMTKAQLIEALQ</sequence>
<feature type="compositionally biased region" description="Polar residues" evidence="2">
    <location>
        <begin position="1"/>
        <end position="12"/>
    </location>
</feature>
<keyword evidence="1" id="KW-0238">DNA-binding</keyword>
<organism evidence="4 5">
    <name type="scientific">Salinicola lusitanus</name>
    <dbReference type="NCBI Taxonomy" id="1949085"/>
    <lineage>
        <taxon>Bacteria</taxon>
        <taxon>Pseudomonadati</taxon>
        <taxon>Pseudomonadota</taxon>
        <taxon>Gammaproteobacteria</taxon>
        <taxon>Oceanospirillales</taxon>
        <taxon>Halomonadaceae</taxon>
        <taxon>Salinicola</taxon>
    </lineage>
</organism>
<feature type="compositionally biased region" description="Basic and acidic residues" evidence="2">
    <location>
        <begin position="349"/>
        <end position="360"/>
    </location>
</feature>
<evidence type="ECO:0000256" key="1">
    <source>
        <dbReference type="ARBA" id="ARBA00023125"/>
    </source>
</evidence>
<evidence type="ECO:0000259" key="3">
    <source>
        <dbReference type="SMART" id="SM00559"/>
    </source>
</evidence>
<dbReference type="SMART" id="SM00559">
    <property type="entry name" value="Ku78"/>
    <property type="match status" value="1"/>
</dbReference>
<dbReference type="Gene3D" id="2.40.290.10">
    <property type="match status" value="1"/>
</dbReference>
<dbReference type="Pfam" id="PF02735">
    <property type="entry name" value="Ku"/>
    <property type="match status" value="1"/>
</dbReference>
<accession>A0ABZ3CUW3</accession>
<protein>
    <submittedName>
        <fullName evidence="4">Ku protein</fullName>
    </submittedName>
</protein>
<dbReference type="RefSeq" id="WP_342595518.1">
    <property type="nucleotide sequence ID" value="NZ_CP151919.1"/>
</dbReference>
<feature type="compositionally biased region" description="Basic and acidic residues" evidence="2">
    <location>
        <begin position="13"/>
        <end position="25"/>
    </location>
</feature>
<evidence type="ECO:0000313" key="4">
    <source>
        <dbReference type="EMBL" id="XAD54993.1"/>
    </source>
</evidence>
<name>A0ABZ3CUW3_9GAMM</name>
<keyword evidence="5" id="KW-1185">Reference proteome</keyword>
<dbReference type="PANTHER" id="PTHR41251">
    <property type="entry name" value="NON-HOMOLOGOUS END JOINING PROTEIN KU"/>
    <property type="match status" value="1"/>
</dbReference>
<evidence type="ECO:0000256" key="2">
    <source>
        <dbReference type="SAM" id="MobiDB-lite"/>
    </source>
</evidence>